<evidence type="ECO:0000313" key="3">
    <source>
        <dbReference type="Proteomes" id="UP000292702"/>
    </source>
</evidence>
<dbReference type="AlphaFoldDB" id="A0A4R0R0B2"/>
<reference evidence="2 3" key="1">
    <citation type="submission" date="2018-11" db="EMBL/GenBank/DDBJ databases">
        <title>Genome assembly of Steccherinum ochraceum LE-BIN_3174, the white-rot fungus of the Steccherinaceae family (The Residual Polyporoid clade, Polyporales, Basidiomycota).</title>
        <authorList>
            <person name="Fedorova T.V."/>
            <person name="Glazunova O.A."/>
            <person name="Landesman E.O."/>
            <person name="Moiseenko K.V."/>
            <person name="Psurtseva N.V."/>
            <person name="Savinova O.S."/>
            <person name="Shakhova N.V."/>
            <person name="Tyazhelova T.V."/>
            <person name="Vasina D.V."/>
        </authorList>
    </citation>
    <scope>NUCLEOTIDE SEQUENCE [LARGE SCALE GENOMIC DNA]</scope>
    <source>
        <strain evidence="2 3">LE-BIN_3174</strain>
    </source>
</reference>
<dbReference type="Gene3D" id="3.80.10.10">
    <property type="entry name" value="Ribonuclease Inhibitor"/>
    <property type="match status" value="1"/>
</dbReference>
<name>A0A4R0R0B2_9APHY</name>
<comment type="caution">
    <text evidence="2">The sequence shown here is derived from an EMBL/GenBank/DDBJ whole genome shotgun (WGS) entry which is preliminary data.</text>
</comment>
<dbReference type="Pfam" id="PF12937">
    <property type="entry name" value="F-box-like"/>
    <property type="match status" value="1"/>
</dbReference>
<dbReference type="InterPro" id="IPR036047">
    <property type="entry name" value="F-box-like_dom_sf"/>
</dbReference>
<dbReference type="InterPro" id="IPR001810">
    <property type="entry name" value="F-box_dom"/>
</dbReference>
<dbReference type="Proteomes" id="UP000292702">
    <property type="component" value="Unassembled WGS sequence"/>
</dbReference>
<gene>
    <name evidence="2" type="ORF">EIP91_010694</name>
</gene>
<sequence length="439" mass="48600">MSYSVLKKKVQMERVPPELVDAIIELLDKASLLKCTLVCHLWSELAKAYVYKSISLDEGPREGHDFHSFSDFLESTSSVNVARHVKALGVSGSQVFTASTGMFGQIRPIPAQNLSLTASDIDRLLSRLPLLESLSLNALVLTCSISPPEHGWSTPRRLKRLQLRMVQYSIVENTIFPVTVDGHINPPDVTYRCGLIETLNLFSTVQYFKPIRVVVLGSKKYWTKDHGSCIKWAKPVTYQLSDAFNVEGLRLFDDEDSQILLALLRSSPRCVANLRVLDGVTSDMQPDSGEVFNQAASSLRDVSVIMGEKRAGLVSIDISLCTNISSLNLTMNWFVPGALERTLSTIADWSESRARSSGSLLAPLANERTKGTFRLADDALSIRERLTRVSFHFSDSWGGTLPQKEAGPLVKAVKEHLRKLDAKKVLDVQVIPGSPADFL</sequence>
<accession>A0A4R0R0B2</accession>
<dbReference type="EMBL" id="RWJN01000654">
    <property type="protein sequence ID" value="TCD60120.1"/>
    <property type="molecule type" value="Genomic_DNA"/>
</dbReference>
<feature type="domain" description="F-box" evidence="1">
    <location>
        <begin position="9"/>
        <end position="54"/>
    </location>
</feature>
<dbReference type="InterPro" id="IPR032675">
    <property type="entry name" value="LRR_dom_sf"/>
</dbReference>
<dbReference type="PROSITE" id="PS50181">
    <property type="entry name" value="FBOX"/>
    <property type="match status" value="1"/>
</dbReference>
<organism evidence="2 3">
    <name type="scientific">Steccherinum ochraceum</name>
    <dbReference type="NCBI Taxonomy" id="92696"/>
    <lineage>
        <taxon>Eukaryota</taxon>
        <taxon>Fungi</taxon>
        <taxon>Dikarya</taxon>
        <taxon>Basidiomycota</taxon>
        <taxon>Agaricomycotina</taxon>
        <taxon>Agaricomycetes</taxon>
        <taxon>Polyporales</taxon>
        <taxon>Steccherinaceae</taxon>
        <taxon>Steccherinum</taxon>
    </lineage>
</organism>
<evidence type="ECO:0000259" key="1">
    <source>
        <dbReference type="PROSITE" id="PS50181"/>
    </source>
</evidence>
<evidence type="ECO:0000313" key="2">
    <source>
        <dbReference type="EMBL" id="TCD60120.1"/>
    </source>
</evidence>
<keyword evidence="3" id="KW-1185">Reference proteome</keyword>
<dbReference type="SUPFAM" id="SSF81383">
    <property type="entry name" value="F-box domain"/>
    <property type="match status" value="1"/>
</dbReference>
<dbReference type="OrthoDB" id="5292610at2759"/>
<protein>
    <recommendedName>
        <fullName evidence="1">F-box domain-containing protein</fullName>
    </recommendedName>
</protein>
<proteinExistence type="predicted"/>